<protein>
    <submittedName>
        <fullName evidence="5">DNA-binding CsgD family transcriptional regulator</fullName>
    </submittedName>
</protein>
<gene>
    <name evidence="5" type="ORF">FHS30_000782</name>
</gene>
<dbReference type="GO" id="GO:0003677">
    <property type="term" value="F:DNA binding"/>
    <property type="evidence" value="ECO:0007669"/>
    <property type="project" value="UniProtKB-KW"/>
</dbReference>
<evidence type="ECO:0000259" key="4">
    <source>
        <dbReference type="PROSITE" id="PS50043"/>
    </source>
</evidence>
<dbReference type="PROSITE" id="PS50043">
    <property type="entry name" value="HTH_LUXR_2"/>
    <property type="match status" value="1"/>
</dbReference>
<dbReference type="AlphaFoldDB" id="A0A839UPB5"/>
<dbReference type="RefSeq" id="WP_183908474.1">
    <property type="nucleotide sequence ID" value="NZ_JACHXZ010000001.1"/>
</dbReference>
<dbReference type="SUPFAM" id="SSF46894">
    <property type="entry name" value="C-terminal effector domain of the bipartite response regulators"/>
    <property type="match status" value="1"/>
</dbReference>
<dbReference type="Gene3D" id="1.10.10.10">
    <property type="entry name" value="Winged helix-like DNA-binding domain superfamily/Winged helix DNA-binding domain"/>
    <property type="match status" value="1"/>
</dbReference>
<dbReference type="InterPro" id="IPR036388">
    <property type="entry name" value="WH-like_DNA-bd_sf"/>
</dbReference>
<keyword evidence="6" id="KW-1185">Reference proteome</keyword>
<dbReference type="PRINTS" id="PR00038">
    <property type="entry name" value="HTHLUXR"/>
</dbReference>
<dbReference type="InterPro" id="IPR000792">
    <property type="entry name" value="Tscrpt_reg_LuxR_C"/>
</dbReference>
<evidence type="ECO:0000256" key="3">
    <source>
        <dbReference type="ARBA" id="ARBA00023163"/>
    </source>
</evidence>
<sequence>MTLHTQALEVWNREIATAVACLGSADFYAALVDALSATLPVDYPQVWRYTDSQPEPSVLFHRLSGVQRKQQVDDYQAGLYRKDPYYQLTHNGDIEAGFSHWRATADDASHTLHDGLDVCDEVVFVTQIDSHTHIHLCLMRARQALPFSAAELALLNACSPMVTQLISQHVKVVNRPKPGVEAGVKQAVALFGRSLLTAREQDVLGLMLSGYSTRIAADKLGISTETLRRHRKNIYQKLDVSSQSEVFSLFINSLGCYDAAPGQDPLRGYFGRQPVPG</sequence>
<evidence type="ECO:0000256" key="2">
    <source>
        <dbReference type="ARBA" id="ARBA00023125"/>
    </source>
</evidence>
<keyword evidence="3" id="KW-0804">Transcription</keyword>
<comment type="caution">
    <text evidence="5">The sequence shown here is derived from an EMBL/GenBank/DDBJ whole genome shotgun (WGS) entry which is preliminary data.</text>
</comment>
<evidence type="ECO:0000313" key="5">
    <source>
        <dbReference type="EMBL" id="MBB3167606.1"/>
    </source>
</evidence>
<organism evidence="5 6">
    <name type="scientific">Simiduia aestuariiviva</name>
    <dbReference type="NCBI Taxonomy" id="1510459"/>
    <lineage>
        <taxon>Bacteria</taxon>
        <taxon>Pseudomonadati</taxon>
        <taxon>Pseudomonadota</taxon>
        <taxon>Gammaproteobacteria</taxon>
        <taxon>Cellvibrionales</taxon>
        <taxon>Cellvibrionaceae</taxon>
        <taxon>Simiduia</taxon>
    </lineage>
</organism>
<name>A0A839UPB5_9GAMM</name>
<dbReference type="EMBL" id="JACHXZ010000001">
    <property type="protein sequence ID" value="MBB3167606.1"/>
    <property type="molecule type" value="Genomic_DNA"/>
</dbReference>
<reference evidence="5 6" key="1">
    <citation type="submission" date="2020-08" db="EMBL/GenBank/DDBJ databases">
        <title>Genomic Encyclopedia of Type Strains, Phase III (KMG-III): the genomes of soil and plant-associated and newly described type strains.</title>
        <authorList>
            <person name="Whitman W."/>
        </authorList>
    </citation>
    <scope>NUCLEOTIDE SEQUENCE [LARGE SCALE GENOMIC DNA]</scope>
    <source>
        <strain evidence="5 6">CECT 8571</strain>
    </source>
</reference>
<evidence type="ECO:0000313" key="6">
    <source>
        <dbReference type="Proteomes" id="UP000559987"/>
    </source>
</evidence>
<dbReference type="GO" id="GO:0006355">
    <property type="term" value="P:regulation of DNA-templated transcription"/>
    <property type="evidence" value="ECO:0007669"/>
    <property type="project" value="InterPro"/>
</dbReference>
<dbReference type="PANTHER" id="PTHR44688:SF16">
    <property type="entry name" value="DNA-BINDING TRANSCRIPTIONAL ACTIVATOR DEVR_DOSR"/>
    <property type="match status" value="1"/>
</dbReference>
<accession>A0A839UPB5</accession>
<keyword evidence="1" id="KW-0805">Transcription regulation</keyword>
<dbReference type="Pfam" id="PF00196">
    <property type="entry name" value="GerE"/>
    <property type="match status" value="1"/>
</dbReference>
<dbReference type="PANTHER" id="PTHR44688">
    <property type="entry name" value="DNA-BINDING TRANSCRIPTIONAL ACTIVATOR DEVR_DOSR"/>
    <property type="match status" value="1"/>
</dbReference>
<dbReference type="CDD" id="cd06170">
    <property type="entry name" value="LuxR_C_like"/>
    <property type="match status" value="1"/>
</dbReference>
<keyword evidence="2 5" id="KW-0238">DNA-binding</keyword>
<feature type="domain" description="HTH luxR-type" evidence="4">
    <location>
        <begin position="189"/>
        <end position="254"/>
    </location>
</feature>
<dbReference type="InterPro" id="IPR016032">
    <property type="entry name" value="Sig_transdc_resp-reg_C-effctor"/>
</dbReference>
<evidence type="ECO:0000256" key="1">
    <source>
        <dbReference type="ARBA" id="ARBA00023015"/>
    </source>
</evidence>
<dbReference type="SMART" id="SM00421">
    <property type="entry name" value="HTH_LUXR"/>
    <property type="match status" value="1"/>
</dbReference>
<proteinExistence type="predicted"/>
<dbReference type="Proteomes" id="UP000559987">
    <property type="component" value="Unassembled WGS sequence"/>
</dbReference>